<keyword evidence="1" id="KW-0472">Membrane</keyword>
<feature type="transmembrane region" description="Helical" evidence="1">
    <location>
        <begin position="35"/>
        <end position="56"/>
    </location>
</feature>
<accession>G4RLI4</accession>
<dbReference type="AlphaFoldDB" id="G4RLI4"/>
<dbReference type="EMBL" id="FN869859">
    <property type="protein sequence ID" value="CCC82429.1"/>
    <property type="molecule type" value="Genomic_DNA"/>
</dbReference>
<reference evidence="2 3" key="1">
    <citation type="journal article" date="2011" name="PLoS ONE">
        <title>The complete genome sequence of Thermoproteus tenax: a physiologically versatile member of the Crenarchaeota.</title>
        <authorList>
            <person name="Siebers B."/>
            <person name="Zaparty M."/>
            <person name="Raddatz G."/>
            <person name="Tjaden B."/>
            <person name="Albers S.V."/>
            <person name="Bell S.D."/>
            <person name="Blombach F."/>
            <person name="Kletzin A."/>
            <person name="Kyrpides N."/>
            <person name="Lanz C."/>
            <person name="Plagens A."/>
            <person name="Rampp M."/>
            <person name="Rosinus A."/>
            <person name="von Jan M."/>
            <person name="Makarova K.S."/>
            <person name="Klenk H.P."/>
            <person name="Schuster S.C."/>
            <person name="Hensel R."/>
        </authorList>
    </citation>
    <scope>NUCLEOTIDE SEQUENCE [LARGE SCALE GENOMIC DNA]</scope>
    <source>
        <strain evidence="3">ATCC 35583 / DSM 2078 / JCM 9277 / NBRC 100435 / Kra 1</strain>
    </source>
</reference>
<dbReference type="Gene3D" id="1.20.5.820">
    <property type="entry name" value="Preprotein translocase SecE subunit"/>
    <property type="match status" value="1"/>
</dbReference>
<name>G4RLI4_THETK</name>
<proteinExistence type="predicted"/>
<dbReference type="RefSeq" id="WP_014127683.1">
    <property type="nucleotide sequence ID" value="NC_016070.1"/>
</dbReference>
<gene>
    <name evidence="2" type="primary">secE</name>
    <name evidence="2" type="ordered locus">TTX_1808</name>
</gene>
<evidence type="ECO:0000313" key="2">
    <source>
        <dbReference type="EMBL" id="CCC82429.1"/>
    </source>
</evidence>
<evidence type="ECO:0000313" key="3">
    <source>
        <dbReference type="Proteomes" id="UP000002654"/>
    </source>
</evidence>
<keyword evidence="1" id="KW-0812">Transmembrane</keyword>
<sequence>MPLEKKIEEFLRDVRWVISTSEKPSPKEFNTVVKFLLFLVFAAGVIQFIFYIANVYMTEYLLGPTTTYALSPTQEAVAVASSLGAIFAVLIYIMIKFG</sequence>
<keyword evidence="3" id="KW-1185">Reference proteome</keyword>
<dbReference type="OrthoDB" id="27023at2157"/>
<dbReference type="PATRIC" id="fig|768679.9.peg.1833"/>
<keyword evidence="1" id="KW-1133">Transmembrane helix</keyword>
<dbReference type="HOGENOM" id="CLU_2327404_0_0_2"/>
<organism evidence="2 3">
    <name type="scientific">Thermoproteus tenax (strain ATCC 35583 / DSM 2078 / JCM 9277 / NBRC 100435 / Kra 1)</name>
    <dbReference type="NCBI Taxonomy" id="768679"/>
    <lineage>
        <taxon>Archaea</taxon>
        <taxon>Thermoproteota</taxon>
        <taxon>Thermoprotei</taxon>
        <taxon>Thermoproteales</taxon>
        <taxon>Thermoproteaceae</taxon>
        <taxon>Thermoproteus</taxon>
    </lineage>
</organism>
<dbReference type="Proteomes" id="UP000002654">
    <property type="component" value="Chromosome"/>
</dbReference>
<dbReference type="InterPro" id="IPR023391">
    <property type="entry name" value="Prot_translocase_SecE_dom_sf"/>
</dbReference>
<feature type="transmembrane region" description="Helical" evidence="1">
    <location>
        <begin position="76"/>
        <end position="95"/>
    </location>
</feature>
<dbReference type="eggNOG" id="arCOG02204">
    <property type="taxonomic scope" value="Archaea"/>
</dbReference>
<dbReference type="SUPFAM" id="SSF103456">
    <property type="entry name" value="Preprotein translocase SecE subunit"/>
    <property type="match status" value="1"/>
</dbReference>
<evidence type="ECO:0000256" key="1">
    <source>
        <dbReference type="SAM" id="Phobius"/>
    </source>
</evidence>
<dbReference type="KEGG" id="ttn:TTX_1808"/>
<dbReference type="GeneID" id="11262695"/>
<dbReference type="PaxDb" id="768679-TTX_1808"/>
<protein>
    <submittedName>
        <fullName evidence="2">Sec translocase gamma subunit, Sec61gamma</fullName>
    </submittedName>
</protein>
<dbReference type="STRING" id="768679.TTX_1808"/>